<accession>A0A7X0C730</accession>
<dbReference type="RefSeq" id="WP_185087250.1">
    <property type="nucleotide sequence ID" value="NZ_JACHJB010000002.1"/>
</dbReference>
<protein>
    <submittedName>
        <fullName evidence="1">NhaP-type Na+/H+ or K+/H+ antiporter</fullName>
    </submittedName>
</protein>
<evidence type="ECO:0000313" key="1">
    <source>
        <dbReference type="EMBL" id="MBB6349722.1"/>
    </source>
</evidence>
<organism evidence="1 2">
    <name type="scientific">Nonomuraea muscovyensis</name>
    <dbReference type="NCBI Taxonomy" id="1124761"/>
    <lineage>
        <taxon>Bacteria</taxon>
        <taxon>Bacillati</taxon>
        <taxon>Actinomycetota</taxon>
        <taxon>Actinomycetes</taxon>
        <taxon>Streptosporangiales</taxon>
        <taxon>Streptosporangiaceae</taxon>
        <taxon>Nonomuraea</taxon>
    </lineage>
</organism>
<sequence>MPGSILFVVLGLQIPGVVREVCDRLWPPPAPAAVVIGLWLARTTLVLPLPLALRARPRASCGHDRGRHDAQVGP</sequence>
<dbReference type="Proteomes" id="UP000583800">
    <property type="component" value="Unassembled WGS sequence"/>
</dbReference>
<evidence type="ECO:0000313" key="2">
    <source>
        <dbReference type="Proteomes" id="UP000583800"/>
    </source>
</evidence>
<dbReference type="AlphaFoldDB" id="A0A7X0C730"/>
<name>A0A7X0C730_9ACTN</name>
<reference evidence="1 2" key="1">
    <citation type="submission" date="2020-08" db="EMBL/GenBank/DDBJ databases">
        <title>Sequencing the genomes of 1000 actinobacteria strains.</title>
        <authorList>
            <person name="Klenk H.-P."/>
        </authorList>
    </citation>
    <scope>NUCLEOTIDE SEQUENCE [LARGE SCALE GENOMIC DNA]</scope>
    <source>
        <strain evidence="1 2">DSM 45913</strain>
    </source>
</reference>
<keyword evidence="2" id="KW-1185">Reference proteome</keyword>
<comment type="caution">
    <text evidence="1">The sequence shown here is derived from an EMBL/GenBank/DDBJ whole genome shotgun (WGS) entry which is preliminary data.</text>
</comment>
<proteinExistence type="predicted"/>
<dbReference type="EMBL" id="JACHJB010000002">
    <property type="protein sequence ID" value="MBB6349722.1"/>
    <property type="molecule type" value="Genomic_DNA"/>
</dbReference>
<gene>
    <name evidence="1" type="ORF">FHU36_006267</name>
</gene>